<evidence type="ECO:0000313" key="2">
    <source>
        <dbReference type="Proteomes" id="UP000277580"/>
    </source>
</evidence>
<proteinExistence type="predicted"/>
<accession>A0A3N4KAF9</accession>
<dbReference type="OrthoDB" id="5502865at2759"/>
<evidence type="ECO:0000313" key="1">
    <source>
        <dbReference type="EMBL" id="RPB06349.1"/>
    </source>
</evidence>
<protein>
    <submittedName>
        <fullName evidence="1">Uncharacterized protein</fullName>
    </submittedName>
</protein>
<dbReference type="InParanoid" id="A0A3N4KAF9"/>
<organism evidence="1 2">
    <name type="scientific">Morchella conica CCBAS932</name>
    <dbReference type="NCBI Taxonomy" id="1392247"/>
    <lineage>
        <taxon>Eukaryota</taxon>
        <taxon>Fungi</taxon>
        <taxon>Dikarya</taxon>
        <taxon>Ascomycota</taxon>
        <taxon>Pezizomycotina</taxon>
        <taxon>Pezizomycetes</taxon>
        <taxon>Pezizales</taxon>
        <taxon>Morchellaceae</taxon>
        <taxon>Morchella</taxon>
    </lineage>
</organism>
<sequence length="137" mass="15140">MEKLACRTTELLILATNALNNLMSGEHLLPSADERKSALQQLILTVQAAANLTEVLHAKVVGDAWRGMPGGVERVMMETERIKAETVKVGKDVQKSLTETGRLRAEAEKVKRETNRTKAEVERAVQGTERLKAEAMM</sequence>
<keyword evidence="2" id="KW-1185">Reference proteome</keyword>
<feature type="non-terminal residue" evidence="1">
    <location>
        <position position="137"/>
    </location>
</feature>
<reference evidence="1 2" key="1">
    <citation type="journal article" date="2018" name="Nat. Ecol. Evol.">
        <title>Pezizomycetes genomes reveal the molecular basis of ectomycorrhizal truffle lifestyle.</title>
        <authorList>
            <person name="Murat C."/>
            <person name="Payen T."/>
            <person name="Noel B."/>
            <person name="Kuo A."/>
            <person name="Morin E."/>
            <person name="Chen J."/>
            <person name="Kohler A."/>
            <person name="Krizsan K."/>
            <person name="Balestrini R."/>
            <person name="Da Silva C."/>
            <person name="Montanini B."/>
            <person name="Hainaut M."/>
            <person name="Levati E."/>
            <person name="Barry K.W."/>
            <person name="Belfiori B."/>
            <person name="Cichocki N."/>
            <person name="Clum A."/>
            <person name="Dockter R.B."/>
            <person name="Fauchery L."/>
            <person name="Guy J."/>
            <person name="Iotti M."/>
            <person name="Le Tacon F."/>
            <person name="Lindquist E.A."/>
            <person name="Lipzen A."/>
            <person name="Malagnac F."/>
            <person name="Mello A."/>
            <person name="Molinier V."/>
            <person name="Miyauchi S."/>
            <person name="Poulain J."/>
            <person name="Riccioni C."/>
            <person name="Rubini A."/>
            <person name="Sitrit Y."/>
            <person name="Splivallo R."/>
            <person name="Traeger S."/>
            <person name="Wang M."/>
            <person name="Zifcakova L."/>
            <person name="Wipf D."/>
            <person name="Zambonelli A."/>
            <person name="Paolocci F."/>
            <person name="Nowrousian M."/>
            <person name="Ottonello S."/>
            <person name="Baldrian P."/>
            <person name="Spatafora J.W."/>
            <person name="Henrissat B."/>
            <person name="Nagy L.G."/>
            <person name="Aury J.M."/>
            <person name="Wincker P."/>
            <person name="Grigoriev I.V."/>
            <person name="Bonfante P."/>
            <person name="Martin F.M."/>
        </authorList>
    </citation>
    <scope>NUCLEOTIDE SEQUENCE [LARGE SCALE GENOMIC DNA]</scope>
    <source>
        <strain evidence="1 2">CCBAS932</strain>
    </source>
</reference>
<dbReference type="Proteomes" id="UP000277580">
    <property type="component" value="Unassembled WGS sequence"/>
</dbReference>
<dbReference type="AlphaFoldDB" id="A0A3N4KAF9"/>
<name>A0A3N4KAF9_9PEZI</name>
<gene>
    <name evidence="1" type="ORF">P167DRAFT_580668</name>
</gene>
<dbReference type="EMBL" id="ML119424">
    <property type="protein sequence ID" value="RPB06349.1"/>
    <property type="molecule type" value="Genomic_DNA"/>
</dbReference>